<dbReference type="CDD" id="cd04301">
    <property type="entry name" value="NAT_SF"/>
    <property type="match status" value="1"/>
</dbReference>
<dbReference type="PATRIC" id="fig|279113.9.peg.1876"/>
<dbReference type="SUPFAM" id="SSF55729">
    <property type="entry name" value="Acyl-CoA N-acyltransferases (Nat)"/>
    <property type="match status" value="1"/>
</dbReference>
<evidence type="ECO:0000256" key="2">
    <source>
        <dbReference type="ARBA" id="ARBA00023315"/>
    </source>
</evidence>
<proteinExistence type="predicted"/>
<gene>
    <name evidence="4" type="ORF">CPter91_1889</name>
</gene>
<dbReference type="InterPro" id="IPR000182">
    <property type="entry name" value="GNAT_dom"/>
</dbReference>
<name>A0A127Q3P7_9BURK</name>
<feature type="domain" description="N-acetyltransferase" evidence="3">
    <location>
        <begin position="4"/>
        <end position="168"/>
    </location>
</feature>
<organism evidence="4 5">
    <name type="scientific">Collimonas pratensis</name>
    <dbReference type="NCBI Taxonomy" id="279113"/>
    <lineage>
        <taxon>Bacteria</taxon>
        <taxon>Pseudomonadati</taxon>
        <taxon>Pseudomonadota</taxon>
        <taxon>Betaproteobacteria</taxon>
        <taxon>Burkholderiales</taxon>
        <taxon>Oxalobacteraceae</taxon>
        <taxon>Collimonas</taxon>
    </lineage>
</organism>
<dbReference type="Pfam" id="PF00583">
    <property type="entry name" value="Acetyltransf_1"/>
    <property type="match status" value="1"/>
</dbReference>
<accession>A0A127Q3P7</accession>
<reference evidence="4 5" key="1">
    <citation type="submission" date="2015-11" db="EMBL/GenBank/DDBJ databases">
        <title>Exploring the genomic traits of fungus-feeding bacterial genus Collimonas.</title>
        <authorList>
            <person name="Song C."/>
            <person name="Schmidt R."/>
            <person name="de Jager V."/>
            <person name="Krzyzanowska D."/>
            <person name="Jongedijk E."/>
            <person name="Cankar K."/>
            <person name="Beekwilder J."/>
            <person name="van Veen A."/>
            <person name="de Boer W."/>
            <person name="van Veen J.A."/>
            <person name="Garbeva P."/>
        </authorList>
    </citation>
    <scope>NUCLEOTIDE SEQUENCE [LARGE SCALE GENOMIC DNA]</scope>
    <source>
        <strain evidence="4 5">Ter91</strain>
    </source>
</reference>
<dbReference type="Proteomes" id="UP000074561">
    <property type="component" value="Chromosome"/>
</dbReference>
<keyword evidence="1 4" id="KW-0808">Transferase</keyword>
<protein>
    <submittedName>
        <fullName evidence="4">Acetyltransferase family protein</fullName>
    </submittedName>
</protein>
<dbReference type="PROSITE" id="PS51186">
    <property type="entry name" value="GNAT"/>
    <property type="match status" value="1"/>
</dbReference>
<evidence type="ECO:0000313" key="4">
    <source>
        <dbReference type="EMBL" id="AMP04262.1"/>
    </source>
</evidence>
<dbReference type="PANTHER" id="PTHR43800">
    <property type="entry name" value="PEPTIDYL-LYSINE N-ACETYLTRANSFERASE YJAB"/>
    <property type="match status" value="1"/>
</dbReference>
<evidence type="ECO:0000313" key="5">
    <source>
        <dbReference type="Proteomes" id="UP000074561"/>
    </source>
</evidence>
<evidence type="ECO:0000259" key="3">
    <source>
        <dbReference type="PROSITE" id="PS51186"/>
    </source>
</evidence>
<evidence type="ECO:0000256" key="1">
    <source>
        <dbReference type="ARBA" id="ARBA00022679"/>
    </source>
</evidence>
<dbReference type="KEGG" id="cpra:CPter91_1889"/>
<dbReference type="AlphaFoldDB" id="A0A127Q3P7"/>
<keyword evidence="2" id="KW-0012">Acyltransferase</keyword>
<dbReference type="GO" id="GO:0016747">
    <property type="term" value="F:acyltransferase activity, transferring groups other than amino-acyl groups"/>
    <property type="evidence" value="ECO:0007669"/>
    <property type="project" value="InterPro"/>
</dbReference>
<dbReference type="EMBL" id="CP013234">
    <property type="protein sequence ID" value="AMP04262.1"/>
    <property type="molecule type" value="Genomic_DNA"/>
</dbReference>
<dbReference type="PANTHER" id="PTHR43800:SF1">
    <property type="entry name" value="PEPTIDYL-LYSINE N-ACETYLTRANSFERASE YJAB"/>
    <property type="match status" value="1"/>
</dbReference>
<sequence length="174" mass="18426">MTDYRIELASIEDVAALAAVERAAATLFPERLLPLHLRGETVAPEKLMAAQAAGMLWAAKDGDGKVLGFACVAMHGQVALLVELDVLPAYGKQGIGSALLAAVVAWGNARAIPTLYLTTFLEFAPSQALYRKFGFVTLGAAPDFLAAALRQETAAGLGERVAMRLTFPRNKVGK</sequence>
<dbReference type="InterPro" id="IPR016181">
    <property type="entry name" value="Acyl_CoA_acyltransferase"/>
</dbReference>
<dbReference type="Gene3D" id="3.40.630.30">
    <property type="match status" value="1"/>
</dbReference>